<dbReference type="CDD" id="cd00737">
    <property type="entry name" value="lyz_endolysin_autolysin"/>
    <property type="match status" value="1"/>
</dbReference>
<evidence type="ECO:0000256" key="7">
    <source>
        <dbReference type="RuleBase" id="RU003788"/>
    </source>
</evidence>
<evidence type="ECO:0000256" key="4">
    <source>
        <dbReference type="ARBA" id="ARBA00022801"/>
    </source>
</evidence>
<dbReference type="HAMAP" id="MF_04110">
    <property type="entry name" value="ENDOLYSIN_T4"/>
    <property type="match status" value="1"/>
</dbReference>
<proteinExistence type="inferred from homology"/>
<accession>A0A5C1I6P6</accession>
<keyword evidence="3 7" id="KW-0081">Bacteriolytic enzyme</keyword>
<dbReference type="GO" id="GO:0003796">
    <property type="term" value="F:lysozyme activity"/>
    <property type="evidence" value="ECO:0007669"/>
    <property type="project" value="UniProtKB-EC"/>
</dbReference>
<dbReference type="OrthoDB" id="5327667at2"/>
<reference evidence="8" key="1">
    <citation type="submission" date="2019-08" db="EMBL/GenBank/DDBJ databases">
        <title>Comparative genome analysis confer to the adaptation heavy metal polluted environment.</title>
        <authorList>
            <person name="Li Y."/>
        </authorList>
    </citation>
    <scope>NUCLEOTIDE SEQUENCE [LARGE SCALE GENOMIC DNA]</scope>
    <source>
        <strain evidence="8">P1</strain>
    </source>
</reference>
<dbReference type="InterPro" id="IPR023347">
    <property type="entry name" value="Lysozyme_dom_sf"/>
</dbReference>
<comment type="similarity">
    <text evidence="7">Belongs to the glycosyl hydrolase 24 family.</text>
</comment>
<keyword evidence="6 7" id="KW-0326">Glycosidase</keyword>
<keyword evidence="9" id="KW-1185">Reference proteome</keyword>
<keyword evidence="4 7" id="KW-0378">Hydrolase</keyword>
<evidence type="ECO:0000256" key="3">
    <source>
        <dbReference type="ARBA" id="ARBA00022638"/>
    </source>
</evidence>
<dbReference type="GO" id="GO:0009253">
    <property type="term" value="P:peptidoglycan catabolic process"/>
    <property type="evidence" value="ECO:0007669"/>
    <property type="project" value="InterPro"/>
</dbReference>
<dbReference type="InterPro" id="IPR023346">
    <property type="entry name" value="Lysozyme-like_dom_sf"/>
</dbReference>
<keyword evidence="5" id="KW-1035">Host cytoplasm</keyword>
<keyword evidence="2 7" id="KW-0929">Antimicrobial</keyword>
<dbReference type="PANTHER" id="PTHR38107">
    <property type="match status" value="1"/>
</dbReference>
<dbReference type="InterPro" id="IPR034690">
    <property type="entry name" value="Endolysin_T4_type"/>
</dbReference>
<dbReference type="InterPro" id="IPR033907">
    <property type="entry name" value="Endolysin_autolysin"/>
</dbReference>
<gene>
    <name evidence="8" type="ORF">DEO27_026850</name>
</gene>
<dbReference type="KEGG" id="mrub:DEO27_026850"/>
<dbReference type="InterPro" id="IPR002196">
    <property type="entry name" value="Glyco_hydro_24"/>
</dbReference>
<protein>
    <recommendedName>
        <fullName evidence="7">Lysozyme</fullName>
        <ecNumber evidence="7">3.2.1.17</ecNumber>
    </recommendedName>
</protein>
<dbReference type="Proteomes" id="UP000251402">
    <property type="component" value="Chromosome"/>
</dbReference>
<evidence type="ECO:0000313" key="9">
    <source>
        <dbReference type="Proteomes" id="UP000251402"/>
    </source>
</evidence>
<dbReference type="Gene3D" id="1.10.530.40">
    <property type="match status" value="1"/>
</dbReference>
<dbReference type="InterPro" id="IPR051018">
    <property type="entry name" value="Bacteriophage_GH24"/>
</dbReference>
<name>A0A5C1I6P6_9SPHI</name>
<dbReference type="EC" id="3.2.1.17" evidence="7"/>
<evidence type="ECO:0000256" key="5">
    <source>
        <dbReference type="ARBA" id="ARBA00023200"/>
    </source>
</evidence>
<dbReference type="Pfam" id="PF00959">
    <property type="entry name" value="Phage_lysozyme"/>
    <property type="match status" value="1"/>
</dbReference>
<dbReference type="SUPFAM" id="SSF53955">
    <property type="entry name" value="Lysozyme-like"/>
    <property type="match status" value="1"/>
</dbReference>
<organism evidence="8 9">
    <name type="scientific">Mucilaginibacter rubeus</name>
    <dbReference type="NCBI Taxonomy" id="2027860"/>
    <lineage>
        <taxon>Bacteria</taxon>
        <taxon>Pseudomonadati</taxon>
        <taxon>Bacteroidota</taxon>
        <taxon>Sphingobacteriia</taxon>
        <taxon>Sphingobacteriales</taxon>
        <taxon>Sphingobacteriaceae</taxon>
        <taxon>Mucilaginibacter</taxon>
    </lineage>
</organism>
<dbReference type="GO" id="GO:0042742">
    <property type="term" value="P:defense response to bacterium"/>
    <property type="evidence" value="ECO:0007669"/>
    <property type="project" value="UniProtKB-KW"/>
</dbReference>
<comment type="catalytic activity">
    <reaction evidence="1 7">
        <text>Hydrolysis of (1-&gt;4)-beta-linkages between N-acetylmuramic acid and N-acetyl-D-glucosamine residues in a peptidoglycan and between N-acetyl-D-glucosamine residues in chitodextrins.</text>
        <dbReference type="EC" id="3.2.1.17"/>
    </reaction>
</comment>
<dbReference type="GO" id="GO:0031640">
    <property type="term" value="P:killing of cells of another organism"/>
    <property type="evidence" value="ECO:0007669"/>
    <property type="project" value="UniProtKB-KW"/>
</dbReference>
<sequence length="175" mass="18982">MANKVAASSLALISNLKTVAARAYHAASADGEKLIQGFEGLRLKAYQDIAGVWTIGWGNTHYANGKPVKKGDTLPNRECADDLLEFKLKGFAAQINNLVKVTINQNQFDALLSFQYNTGALAVSTLLKKLNAGDFAGAAAEFGRWNKVTKEGKKVVSQVLTDRRAKEAKLFLKPL</sequence>
<dbReference type="PANTHER" id="PTHR38107:SF3">
    <property type="entry name" value="LYSOZYME RRRD-RELATED"/>
    <property type="match status" value="1"/>
</dbReference>
<dbReference type="AlphaFoldDB" id="A0A5C1I6P6"/>
<evidence type="ECO:0000313" key="8">
    <source>
        <dbReference type="EMBL" id="QEM13476.1"/>
    </source>
</evidence>
<evidence type="ECO:0000256" key="6">
    <source>
        <dbReference type="ARBA" id="ARBA00023295"/>
    </source>
</evidence>
<dbReference type="GO" id="GO:0016998">
    <property type="term" value="P:cell wall macromolecule catabolic process"/>
    <property type="evidence" value="ECO:0007669"/>
    <property type="project" value="InterPro"/>
</dbReference>
<dbReference type="EMBL" id="CP043450">
    <property type="protein sequence ID" value="QEM13476.1"/>
    <property type="molecule type" value="Genomic_DNA"/>
</dbReference>
<dbReference type="RefSeq" id="WP_112574847.1">
    <property type="nucleotide sequence ID" value="NZ_CP043450.1"/>
</dbReference>
<evidence type="ECO:0000256" key="2">
    <source>
        <dbReference type="ARBA" id="ARBA00022529"/>
    </source>
</evidence>
<evidence type="ECO:0000256" key="1">
    <source>
        <dbReference type="ARBA" id="ARBA00000632"/>
    </source>
</evidence>